<name>A0A9Q1H1E7_HOLLE</name>
<feature type="region of interest" description="Disordered" evidence="1">
    <location>
        <begin position="13"/>
        <end position="74"/>
    </location>
</feature>
<evidence type="ECO:0000313" key="2">
    <source>
        <dbReference type="EMBL" id="KAJ8028501.1"/>
    </source>
</evidence>
<proteinExistence type="predicted"/>
<reference evidence="2" key="1">
    <citation type="submission" date="2021-10" db="EMBL/GenBank/DDBJ databases">
        <title>Tropical sea cucumber genome reveals ecological adaptation and Cuvierian tubules defense mechanism.</title>
        <authorList>
            <person name="Chen T."/>
        </authorList>
    </citation>
    <scope>NUCLEOTIDE SEQUENCE</scope>
    <source>
        <strain evidence="2">Nanhai2018</strain>
        <tissue evidence="2">Muscle</tissue>
    </source>
</reference>
<dbReference type="Proteomes" id="UP001152320">
    <property type="component" value="Chromosome 15"/>
</dbReference>
<evidence type="ECO:0000256" key="1">
    <source>
        <dbReference type="SAM" id="MobiDB-lite"/>
    </source>
</evidence>
<keyword evidence="3" id="KW-1185">Reference proteome</keyword>
<dbReference type="EMBL" id="JAIZAY010000015">
    <property type="protein sequence ID" value="KAJ8028501.1"/>
    <property type="molecule type" value="Genomic_DNA"/>
</dbReference>
<dbReference type="AlphaFoldDB" id="A0A9Q1H1E7"/>
<gene>
    <name evidence="2" type="ORF">HOLleu_30755</name>
</gene>
<organism evidence="2 3">
    <name type="scientific">Holothuria leucospilota</name>
    <name type="common">Black long sea cucumber</name>
    <name type="synonym">Mertensiothuria leucospilota</name>
    <dbReference type="NCBI Taxonomy" id="206669"/>
    <lineage>
        <taxon>Eukaryota</taxon>
        <taxon>Metazoa</taxon>
        <taxon>Echinodermata</taxon>
        <taxon>Eleutherozoa</taxon>
        <taxon>Echinozoa</taxon>
        <taxon>Holothuroidea</taxon>
        <taxon>Aspidochirotacea</taxon>
        <taxon>Aspidochirotida</taxon>
        <taxon>Holothuriidae</taxon>
        <taxon>Holothuria</taxon>
    </lineage>
</organism>
<feature type="compositionally biased region" description="Basic and acidic residues" evidence="1">
    <location>
        <begin position="14"/>
        <end position="34"/>
    </location>
</feature>
<protein>
    <submittedName>
        <fullName evidence="2">Uncharacterized protein</fullName>
    </submittedName>
</protein>
<comment type="caution">
    <text evidence="2">The sequence shown here is derived from an EMBL/GenBank/DDBJ whole genome shotgun (WGS) entry which is preliminary data.</text>
</comment>
<evidence type="ECO:0000313" key="3">
    <source>
        <dbReference type="Proteomes" id="UP001152320"/>
    </source>
</evidence>
<feature type="compositionally biased region" description="Basic residues" evidence="1">
    <location>
        <begin position="55"/>
        <end position="64"/>
    </location>
</feature>
<accession>A0A9Q1H1E7</accession>
<sequence length="74" mass="8078">MTCLQCLQCLNGRGAREESQRAAAEETEGERDPRPAGSHQVSGEEEAKAGGQRKICQKRARKEHRGAASGWEVV</sequence>